<accession>A0ABQ9YI26</accession>
<name>A0ABQ9YI26_9EUKA</name>
<dbReference type="EMBL" id="JARBJD010000006">
    <property type="protein sequence ID" value="KAK2963412.1"/>
    <property type="molecule type" value="Genomic_DNA"/>
</dbReference>
<proteinExistence type="predicted"/>
<gene>
    <name evidence="2" type="ORF">BLNAU_1453</name>
</gene>
<feature type="compositionally biased region" description="Basic and acidic residues" evidence="1">
    <location>
        <begin position="44"/>
        <end position="70"/>
    </location>
</feature>
<feature type="compositionally biased region" description="Basic and acidic residues" evidence="1">
    <location>
        <begin position="123"/>
        <end position="136"/>
    </location>
</feature>
<feature type="region of interest" description="Disordered" evidence="1">
    <location>
        <begin position="1"/>
        <end position="194"/>
    </location>
</feature>
<comment type="caution">
    <text evidence="2">The sequence shown here is derived from an EMBL/GenBank/DDBJ whole genome shotgun (WGS) entry which is preliminary data.</text>
</comment>
<feature type="compositionally biased region" description="Basic and acidic residues" evidence="1">
    <location>
        <begin position="162"/>
        <end position="186"/>
    </location>
</feature>
<protein>
    <submittedName>
        <fullName evidence="2">Uncharacterized protein</fullName>
    </submittedName>
</protein>
<sequence>MRQRSVFSQLKDFPGAKNIKADPKDNDKDDLEDAKTDGVIQKTGRREIDADNSRKINETMKTRSMTKDDPVINGITDNGDVFYSRPEPIPDTERKRIYREALQQQKGETRTLRKKEEDEELEYGARARYEIEEKKGKMGRIANSKWKNRTKQTHTQPADDSDSLKMGEEREREQAEELEKDKEMKQRQRALLLT</sequence>
<dbReference type="Proteomes" id="UP001281761">
    <property type="component" value="Unassembled WGS sequence"/>
</dbReference>
<keyword evidence="3" id="KW-1185">Reference proteome</keyword>
<feature type="compositionally biased region" description="Basic and acidic residues" evidence="1">
    <location>
        <begin position="107"/>
        <end position="116"/>
    </location>
</feature>
<evidence type="ECO:0000256" key="1">
    <source>
        <dbReference type="SAM" id="MobiDB-lite"/>
    </source>
</evidence>
<evidence type="ECO:0000313" key="3">
    <source>
        <dbReference type="Proteomes" id="UP001281761"/>
    </source>
</evidence>
<reference evidence="2 3" key="1">
    <citation type="journal article" date="2022" name="bioRxiv">
        <title>Genomics of Preaxostyla Flagellates Illuminates Evolutionary Transitions and the Path Towards Mitochondrial Loss.</title>
        <authorList>
            <person name="Novak L.V.F."/>
            <person name="Treitli S.C."/>
            <person name="Pyrih J."/>
            <person name="Halakuc P."/>
            <person name="Pipaliya S.V."/>
            <person name="Vacek V."/>
            <person name="Brzon O."/>
            <person name="Soukal P."/>
            <person name="Eme L."/>
            <person name="Dacks J.B."/>
            <person name="Karnkowska A."/>
            <person name="Elias M."/>
            <person name="Hampl V."/>
        </authorList>
    </citation>
    <scope>NUCLEOTIDE SEQUENCE [LARGE SCALE GENOMIC DNA]</scope>
    <source>
        <strain evidence="2">NAU3</strain>
        <tissue evidence="2">Gut</tissue>
    </source>
</reference>
<evidence type="ECO:0000313" key="2">
    <source>
        <dbReference type="EMBL" id="KAK2963412.1"/>
    </source>
</evidence>
<organism evidence="2 3">
    <name type="scientific">Blattamonas nauphoetae</name>
    <dbReference type="NCBI Taxonomy" id="2049346"/>
    <lineage>
        <taxon>Eukaryota</taxon>
        <taxon>Metamonada</taxon>
        <taxon>Preaxostyla</taxon>
        <taxon>Oxymonadida</taxon>
        <taxon>Blattamonas</taxon>
    </lineage>
</organism>